<evidence type="ECO:0000256" key="1">
    <source>
        <dbReference type="ARBA" id="ARBA00004496"/>
    </source>
</evidence>
<dbReference type="CDD" id="cd03338">
    <property type="entry name" value="TCP1_delta"/>
    <property type="match status" value="1"/>
</dbReference>
<dbReference type="PROSITE" id="PS00995">
    <property type="entry name" value="TCP1_3"/>
    <property type="match status" value="1"/>
</dbReference>
<dbReference type="GO" id="GO:0005524">
    <property type="term" value="F:ATP binding"/>
    <property type="evidence" value="ECO:0007669"/>
    <property type="project" value="UniProtKB-KW"/>
</dbReference>
<protein>
    <recommendedName>
        <fullName evidence="3 9">T-complex protein 1 subunit delta</fullName>
    </recommendedName>
</protein>
<evidence type="ECO:0000256" key="10">
    <source>
        <dbReference type="SAM" id="MobiDB-lite"/>
    </source>
</evidence>
<dbReference type="EMBL" id="CAXLJL010000267">
    <property type="protein sequence ID" value="CAL5135624.1"/>
    <property type="molecule type" value="Genomic_DNA"/>
</dbReference>
<keyword evidence="5 8" id="KW-0547">Nucleotide-binding</keyword>
<dbReference type="InterPro" id="IPR027409">
    <property type="entry name" value="GroEL-like_apical_dom_sf"/>
</dbReference>
<accession>A0AAV2TES7</accession>
<dbReference type="FunFam" id="3.50.7.10:FF:000010">
    <property type="entry name" value="T-complex protein 1 subunit delta"/>
    <property type="match status" value="1"/>
</dbReference>
<evidence type="ECO:0000256" key="9">
    <source>
        <dbReference type="RuleBase" id="RU004192"/>
    </source>
</evidence>
<gene>
    <name evidence="11" type="ORF">CDAUBV1_LOCUS9752</name>
</gene>
<dbReference type="GO" id="GO:0005737">
    <property type="term" value="C:cytoplasm"/>
    <property type="evidence" value="ECO:0007669"/>
    <property type="project" value="UniProtKB-SubCell"/>
</dbReference>
<feature type="compositionally biased region" description="Basic and acidic residues" evidence="10">
    <location>
        <begin position="15"/>
        <end position="25"/>
    </location>
</feature>
<reference evidence="11" key="1">
    <citation type="submission" date="2024-06" db="EMBL/GenBank/DDBJ databases">
        <authorList>
            <person name="Liu X."/>
            <person name="Lenzi L."/>
            <person name="Haldenby T S."/>
            <person name="Uol C."/>
        </authorList>
    </citation>
    <scope>NUCLEOTIDE SEQUENCE</scope>
</reference>
<dbReference type="SUPFAM" id="SSF52029">
    <property type="entry name" value="GroEL apical domain-like"/>
    <property type="match status" value="1"/>
</dbReference>
<dbReference type="Gene3D" id="3.30.260.10">
    <property type="entry name" value="TCP-1-like chaperonin intermediate domain"/>
    <property type="match status" value="1"/>
</dbReference>
<keyword evidence="7 8" id="KW-0143">Chaperone</keyword>
<dbReference type="AlphaFoldDB" id="A0AAV2TES7"/>
<proteinExistence type="inferred from homology"/>
<evidence type="ECO:0000256" key="3">
    <source>
        <dbReference type="ARBA" id="ARBA00016107"/>
    </source>
</evidence>
<comment type="similarity">
    <text evidence="2 8">Belongs to the TCP-1 chaperonin family.</text>
</comment>
<dbReference type="Pfam" id="PF00118">
    <property type="entry name" value="Cpn60_TCP1"/>
    <property type="match status" value="1"/>
</dbReference>
<dbReference type="PROSITE" id="PS00751">
    <property type="entry name" value="TCP1_2"/>
    <property type="match status" value="1"/>
</dbReference>
<dbReference type="PRINTS" id="PR00304">
    <property type="entry name" value="TCOMPLEXTCP1"/>
</dbReference>
<keyword evidence="4" id="KW-0963">Cytoplasm</keyword>
<name>A0AAV2TES7_CALDB</name>
<dbReference type="NCBIfam" id="NF041083">
    <property type="entry name" value="thermosome_beta"/>
    <property type="match status" value="1"/>
</dbReference>
<dbReference type="GO" id="GO:0016887">
    <property type="term" value="F:ATP hydrolysis activity"/>
    <property type="evidence" value="ECO:0007669"/>
    <property type="project" value="InterPro"/>
</dbReference>
<dbReference type="PROSITE" id="PS00750">
    <property type="entry name" value="TCP1_1"/>
    <property type="match status" value="1"/>
</dbReference>
<dbReference type="NCBIfam" id="NF041082">
    <property type="entry name" value="thermosome_alpha"/>
    <property type="match status" value="1"/>
</dbReference>
<dbReference type="Proteomes" id="UP001497525">
    <property type="component" value="Unassembled WGS sequence"/>
</dbReference>
<dbReference type="GO" id="GO:0051082">
    <property type="term" value="F:unfolded protein binding"/>
    <property type="evidence" value="ECO:0007669"/>
    <property type="project" value="InterPro"/>
</dbReference>
<dbReference type="InterPro" id="IPR027410">
    <property type="entry name" value="TCP-1-like_intermed_sf"/>
</dbReference>
<evidence type="ECO:0000256" key="4">
    <source>
        <dbReference type="ARBA" id="ARBA00022490"/>
    </source>
</evidence>
<dbReference type="InterPro" id="IPR002423">
    <property type="entry name" value="Cpn60/GroEL/TCP-1"/>
</dbReference>
<sequence length="540" mass="58440">MTVATIPKPSNTATKRGDSQFEDRGKPAAIRSSNIVAAKAVADAIRTSLGPKGMDKMIQESKGDVTITNDGATILKQMKLLHPAAKMLVELSKAQDIETGDGTTTVVVLAGSLLDACSKLLDKGIHPTTISDAFQRAAEKAREILESMSIPVQLDNLQQLTKVATTSLNSKVVSQHSDSLAPLAVKAVLDVVDPDSPNSVTLDDVRIVKKLGGTVEDTELVDGLILTQRVAAGCTIKKVEKAKIALIQFCVSPPKTDMENNIIVTDYTQMDRIMKEERQYILNIVKTVKKVGCNVLLIQKSILRDAVNDLALHYFSKMNIMVVKDIERTDVEFICKTLHCTPIASLDHFTSDYLGYANLVEDSEATARCVRFSGIQNKGRTVSILVRGSNKLMLDEAERSLHDALCVIRCLVKKGAMVAGGGAPEIEIAQKLALFSNTAPGLEQYCFRAFADAFEVVPYTLAENAGLNPIETVTQLRALHARGEVNAGINVRSGAVSDILSQDVMQPLLVSYSAVSLASETVRSILKIDDVISTGNRRHN</sequence>
<evidence type="ECO:0000256" key="8">
    <source>
        <dbReference type="RuleBase" id="RU004187"/>
    </source>
</evidence>
<comment type="caution">
    <text evidence="11">The sequence shown here is derived from an EMBL/GenBank/DDBJ whole genome shotgun (WGS) entry which is preliminary data.</text>
</comment>
<evidence type="ECO:0000313" key="11">
    <source>
        <dbReference type="EMBL" id="CAL5135624.1"/>
    </source>
</evidence>
<organism evidence="11 12">
    <name type="scientific">Calicophoron daubneyi</name>
    <name type="common">Rumen fluke</name>
    <name type="synonym">Paramphistomum daubneyi</name>
    <dbReference type="NCBI Taxonomy" id="300641"/>
    <lineage>
        <taxon>Eukaryota</taxon>
        <taxon>Metazoa</taxon>
        <taxon>Spiralia</taxon>
        <taxon>Lophotrochozoa</taxon>
        <taxon>Platyhelminthes</taxon>
        <taxon>Trematoda</taxon>
        <taxon>Digenea</taxon>
        <taxon>Plagiorchiida</taxon>
        <taxon>Pronocephalata</taxon>
        <taxon>Paramphistomoidea</taxon>
        <taxon>Paramphistomidae</taxon>
        <taxon>Calicophoron</taxon>
    </lineage>
</organism>
<dbReference type="SUPFAM" id="SSF48592">
    <property type="entry name" value="GroEL equatorial domain-like"/>
    <property type="match status" value="1"/>
</dbReference>
<dbReference type="NCBIfam" id="TIGR02342">
    <property type="entry name" value="chap_CCT_delta"/>
    <property type="match status" value="1"/>
</dbReference>
<evidence type="ECO:0000256" key="7">
    <source>
        <dbReference type="ARBA" id="ARBA00023186"/>
    </source>
</evidence>
<dbReference type="InterPro" id="IPR053374">
    <property type="entry name" value="TCP-1_chaperonin"/>
</dbReference>
<comment type="subcellular location">
    <subcellularLocation>
        <location evidence="1">Cytoplasm</location>
    </subcellularLocation>
</comment>
<feature type="region of interest" description="Disordered" evidence="10">
    <location>
        <begin position="1"/>
        <end position="25"/>
    </location>
</feature>
<dbReference type="InterPro" id="IPR002194">
    <property type="entry name" value="Chaperonin_TCP-1_CS"/>
</dbReference>
<dbReference type="Gene3D" id="1.10.560.10">
    <property type="entry name" value="GroEL-like equatorial domain"/>
    <property type="match status" value="1"/>
</dbReference>
<dbReference type="SUPFAM" id="SSF54849">
    <property type="entry name" value="GroEL-intermediate domain like"/>
    <property type="match status" value="1"/>
</dbReference>
<dbReference type="GO" id="GO:0140662">
    <property type="term" value="F:ATP-dependent protein folding chaperone"/>
    <property type="evidence" value="ECO:0007669"/>
    <property type="project" value="InterPro"/>
</dbReference>
<dbReference type="Gene3D" id="3.50.7.10">
    <property type="entry name" value="GroEL"/>
    <property type="match status" value="1"/>
</dbReference>
<dbReference type="PANTHER" id="PTHR11353">
    <property type="entry name" value="CHAPERONIN"/>
    <property type="match status" value="1"/>
</dbReference>
<keyword evidence="6 8" id="KW-0067">ATP-binding</keyword>
<evidence type="ECO:0000256" key="6">
    <source>
        <dbReference type="ARBA" id="ARBA00022840"/>
    </source>
</evidence>
<evidence type="ECO:0000256" key="2">
    <source>
        <dbReference type="ARBA" id="ARBA00008020"/>
    </source>
</evidence>
<dbReference type="InterPro" id="IPR012717">
    <property type="entry name" value="Chap_CCT_delta"/>
</dbReference>
<dbReference type="InterPro" id="IPR017998">
    <property type="entry name" value="Chaperone_TCP-1"/>
</dbReference>
<dbReference type="InterPro" id="IPR054827">
    <property type="entry name" value="thermosome_alpha"/>
</dbReference>
<evidence type="ECO:0000256" key="5">
    <source>
        <dbReference type="ARBA" id="ARBA00022741"/>
    </source>
</evidence>
<evidence type="ECO:0000313" key="12">
    <source>
        <dbReference type="Proteomes" id="UP001497525"/>
    </source>
</evidence>
<dbReference type="InterPro" id="IPR027413">
    <property type="entry name" value="GROEL-like_equatorial_sf"/>
</dbReference>